<proteinExistence type="predicted"/>
<dbReference type="EMBL" id="JAUZQC010000007">
    <property type="protein sequence ID" value="KAK5868356.1"/>
    <property type="molecule type" value="Genomic_DNA"/>
</dbReference>
<name>A0AAN7XWU7_ELEMC</name>
<dbReference type="InterPro" id="IPR006594">
    <property type="entry name" value="LisH"/>
</dbReference>
<protein>
    <recommendedName>
        <fullName evidence="2">Protein NPAT C-terminal domain-containing protein</fullName>
    </recommendedName>
</protein>
<evidence type="ECO:0000256" key="1">
    <source>
        <dbReference type="SAM" id="MobiDB-lite"/>
    </source>
</evidence>
<feature type="compositionally biased region" description="Polar residues" evidence="1">
    <location>
        <begin position="1073"/>
        <end position="1082"/>
    </location>
</feature>
<feature type="compositionally biased region" description="Low complexity" evidence="1">
    <location>
        <begin position="1114"/>
        <end position="1134"/>
    </location>
</feature>
<dbReference type="PANTHER" id="PTHR15087:SF14">
    <property type="entry name" value="PROTEIN NPAT"/>
    <property type="match status" value="1"/>
</dbReference>
<feature type="region of interest" description="Disordered" evidence="1">
    <location>
        <begin position="1242"/>
        <end position="1299"/>
    </location>
</feature>
<dbReference type="PROSITE" id="PS50896">
    <property type="entry name" value="LISH"/>
    <property type="match status" value="1"/>
</dbReference>
<feature type="region of interest" description="Disordered" evidence="1">
    <location>
        <begin position="205"/>
        <end position="248"/>
    </location>
</feature>
<dbReference type="InterPro" id="IPR031442">
    <property type="entry name" value="NPAT_C"/>
</dbReference>
<dbReference type="Proteomes" id="UP001346869">
    <property type="component" value="Unassembled WGS sequence"/>
</dbReference>
<sequence>MLLPSDVARLVLGYLQEEGLSSTSRAFIHESPNLKEYAEHSTEDGNIPACVFSLFGNGLTSILNEYVGTKTKESSHEVPVMMTSLWKKLDFTLNQIRSIQNSPSISSIQRTRSRIGVANMARQQVLTVTSASSSVLCSSVSEASSIISPANISLSMLGHSTPVSYSTTHTRATAGGGTNQQIQDVTRLLSIPRDSPVQIVVSDHRLNQGPMSPGRRKWDTPRKRGGAQSGSNAMTVSTPNAEPQTEEAVDENFPQIVIQNARDKILGDRSLQEKLAENINKILANEPPPQPSKAPLSTVEADQSIDEILGLQGEIHMSDDAMHDILEQTESDPAFHALFELFDYNKTRFPDSEQAGGDISINPGENIAAGLPATVGPLQNDDPGTALRDATASDTATVKSRVGPERKTRKSAAPTLLKKVLGPGGRTSRIENSSAKLLVSHGGHTGDSIRKQKLTPFHNSVFGTPMDIDEPLHTPPPPSDIIDTAIATGSTCLSSAAFALAVPEATAIKNQEQKQAQGSKVQPAPAPSGFLFPLQVELNNTLTSNAALPHPPLFSGVKDDSCTTVSGGATVTTALLSFASTAATTGSSTTSAALTPAPLSLLPVIPTSSCAPVGLAPNPPSKAAVDSSNVVSLEIIISETQDEDSSRELTSSQAIPSITGNKIPTIYLSSPVKTLRCPGTPRATLDEAALAVCGLQNSEAHGSPLGCKAVVASPLRGASMAQPNYIIQLPLDTANPALQGAATSYFIVTEPPTADAPNRKVLLPAGASMGQPLPNNQYGVTTPTRSRGISTVPTLILPSPAKPMMLPVSVMGPNSLGTVQMVSNQFVAIQNPVLVQQSEKPKSPTVVLKQSLPAGTGNPLGKSVQPVLAESPVQQDASKAPKHRRILCFDSSAEAQPQTAKTTRRSKPPATTTSPSGPVKQAEKDTTQSVTRTNPSILSGNKPKRRIEPVRCSADSHTAESFMKEAEKSTPPQQKGHLKKISHKQDHSVQNQEPQSASTSRGVASETEKHSESGRSSKDRKHSHDKEGKGAKAKDSRSSSGTVKEKEDSSRKEPAEKASGKTREGRSEKRTTSQEMPNVTANKENEVKGSLKEQPAAPSSTTLRDFSPPAVAQPASHPQPKASKAPSKTSSLAKQAAEMLQDIQGLHSPSTAVKRPGAASTDHSLPRTPGNIQEESADCPRTPSRLKKGRDGEGTPKHLLPPTTPDVPTCSPASEAGSENSINMAAHTLMILSRAAIARTGTPLKDSLRQEEVGENSPTSSKNSKKRKLSSPTASPQAKKETKQSPSKTTEREKKKLVDCFPHDLDVDKFLSSLHYDE</sequence>
<feature type="region of interest" description="Disordered" evidence="1">
    <location>
        <begin position="889"/>
        <end position="1221"/>
    </location>
</feature>
<keyword evidence="4" id="KW-1185">Reference proteome</keyword>
<dbReference type="InterPro" id="IPR052850">
    <property type="entry name" value="NPAT_LisH"/>
</dbReference>
<reference evidence="3 4" key="2">
    <citation type="journal article" date="2023" name="Mol. Biol. Evol.">
        <title>Genomics of Secondarily Temperate Adaptation in the Only Non-Antarctic Icefish.</title>
        <authorList>
            <person name="Rivera-Colon A.G."/>
            <person name="Rayamajhi N."/>
            <person name="Minhas B.F."/>
            <person name="Madrigal G."/>
            <person name="Bilyk K.T."/>
            <person name="Yoon V."/>
            <person name="Hune M."/>
            <person name="Gregory S."/>
            <person name="Cheng C.H.C."/>
            <person name="Catchen J.M."/>
        </authorList>
    </citation>
    <scope>NUCLEOTIDE SEQUENCE [LARGE SCALE GENOMIC DNA]</scope>
    <source>
        <strain evidence="3">JMC-PN-2008</strain>
    </source>
</reference>
<accession>A0AAN7XWU7</accession>
<dbReference type="SMART" id="SM00667">
    <property type="entry name" value="LisH"/>
    <property type="match status" value="1"/>
</dbReference>
<evidence type="ECO:0000259" key="2">
    <source>
        <dbReference type="Pfam" id="PF15712"/>
    </source>
</evidence>
<evidence type="ECO:0000313" key="3">
    <source>
        <dbReference type="EMBL" id="KAK5868356.1"/>
    </source>
</evidence>
<organism evidence="3 4">
    <name type="scientific">Eleginops maclovinus</name>
    <name type="common">Patagonian blennie</name>
    <name type="synonym">Eleginus maclovinus</name>
    <dbReference type="NCBI Taxonomy" id="56733"/>
    <lineage>
        <taxon>Eukaryota</taxon>
        <taxon>Metazoa</taxon>
        <taxon>Chordata</taxon>
        <taxon>Craniata</taxon>
        <taxon>Vertebrata</taxon>
        <taxon>Euteleostomi</taxon>
        <taxon>Actinopterygii</taxon>
        <taxon>Neopterygii</taxon>
        <taxon>Teleostei</taxon>
        <taxon>Neoteleostei</taxon>
        <taxon>Acanthomorphata</taxon>
        <taxon>Eupercaria</taxon>
        <taxon>Perciformes</taxon>
        <taxon>Notothenioidei</taxon>
        <taxon>Eleginopidae</taxon>
        <taxon>Eleginops</taxon>
    </lineage>
</organism>
<feature type="compositionally biased region" description="Basic and acidic residues" evidence="1">
    <location>
        <begin position="1006"/>
        <end position="1072"/>
    </location>
</feature>
<feature type="region of interest" description="Disordered" evidence="1">
    <location>
        <begin position="838"/>
        <end position="864"/>
    </location>
</feature>
<evidence type="ECO:0000313" key="4">
    <source>
        <dbReference type="Proteomes" id="UP001346869"/>
    </source>
</evidence>
<reference evidence="3 4" key="1">
    <citation type="journal article" date="2023" name="Genes (Basel)">
        <title>Chromosome-Level Genome Assembly and Circadian Gene Repertoire of the Patagonia Blennie Eleginops maclovinus-The Closest Ancestral Proxy of Antarctic Cryonotothenioids.</title>
        <authorList>
            <person name="Cheng C.C."/>
            <person name="Rivera-Colon A.G."/>
            <person name="Minhas B.F."/>
            <person name="Wilson L."/>
            <person name="Rayamajhi N."/>
            <person name="Vargas-Chacoff L."/>
            <person name="Catchen J.M."/>
        </authorList>
    </citation>
    <scope>NUCLEOTIDE SEQUENCE [LARGE SCALE GENOMIC DNA]</scope>
    <source>
        <strain evidence="3">JMC-PN-2008</strain>
    </source>
</reference>
<dbReference type="GO" id="GO:0003712">
    <property type="term" value="F:transcription coregulator activity"/>
    <property type="evidence" value="ECO:0007669"/>
    <property type="project" value="TreeGrafter"/>
</dbReference>
<feature type="compositionally biased region" description="Basic and acidic residues" evidence="1">
    <location>
        <begin position="1278"/>
        <end position="1299"/>
    </location>
</feature>
<comment type="caution">
    <text evidence="3">The sequence shown here is derived from an EMBL/GenBank/DDBJ whole genome shotgun (WGS) entry which is preliminary data.</text>
</comment>
<feature type="compositionally biased region" description="Polar residues" evidence="1">
    <location>
        <begin position="927"/>
        <end position="939"/>
    </location>
</feature>
<feature type="compositionally biased region" description="Polar residues" evidence="1">
    <location>
        <begin position="988"/>
        <end position="1002"/>
    </location>
</feature>
<feature type="domain" description="Protein NPAT C-terminal" evidence="2">
    <location>
        <begin position="990"/>
        <end position="1318"/>
    </location>
</feature>
<feature type="compositionally biased region" description="Polar residues" evidence="1">
    <location>
        <begin position="229"/>
        <end position="243"/>
    </location>
</feature>
<gene>
    <name evidence="3" type="ORF">PBY51_009382</name>
</gene>
<dbReference type="PANTHER" id="PTHR15087">
    <property type="entry name" value="PROTEIN NPAT"/>
    <property type="match status" value="1"/>
</dbReference>
<feature type="region of interest" description="Disordered" evidence="1">
    <location>
        <begin position="379"/>
        <end position="413"/>
    </location>
</feature>
<dbReference type="Pfam" id="PF15712">
    <property type="entry name" value="NPAT_C"/>
    <property type="match status" value="1"/>
</dbReference>
<dbReference type="GO" id="GO:0005634">
    <property type="term" value="C:nucleus"/>
    <property type="evidence" value="ECO:0007669"/>
    <property type="project" value="TreeGrafter"/>
</dbReference>